<dbReference type="AlphaFoldDB" id="A0A8J3W304"/>
<accession>A0A8J3W304</accession>
<gene>
    <name evidence="2" type="ORF">Mth01_55890</name>
</gene>
<keyword evidence="1" id="KW-1133">Transmembrane helix</keyword>
<keyword evidence="3" id="KW-1185">Reference proteome</keyword>
<name>A0A8J3W304_9ACTN</name>
<keyword evidence="1" id="KW-0812">Transmembrane</keyword>
<sequence length="59" mass="6088">MRHAIAVFIALLAAVVVAYGLLFVASRFGLVGPVEIGIVLALAAVAGVAVFTISRHLRS</sequence>
<dbReference type="RefSeq" id="WP_204018969.1">
    <property type="nucleotide sequence ID" value="NZ_BOOG01000084.1"/>
</dbReference>
<evidence type="ECO:0000313" key="2">
    <source>
        <dbReference type="EMBL" id="GIH73336.1"/>
    </source>
</evidence>
<organism evidence="2 3">
    <name type="scientific">Sphaerimonospora thailandensis</name>
    <dbReference type="NCBI Taxonomy" id="795644"/>
    <lineage>
        <taxon>Bacteria</taxon>
        <taxon>Bacillati</taxon>
        <taxon>Actinomycetota</taxon>
        <taxon>Actinomycetes</taxon>
        <taxon>Streptosporangiales</taxon>
        <taxon>Streptosporangiaceae</taxon>
        <taxon>Sphaerimonospora</taxon>
    </lineage>
</organism>
<reference evidence="2" key="1">
    <citation type="submission" date="2021-01" db="EMBL/GenBank/DDBJ databases">
        <title>Whole genome shotgun sequence of Sphaerimonospora thailandensis NBRC 107569.</title>
        <authorList>
            <person name="Komaki H."/>
            <person name="Tamura T."/>
        </authorList>
    </citation>
    <scope>NUCLEOTIDE SEQUENCE</scope>
    <source>
        <strain evidence="2">NBRC 107569</strain>
    </source>
</reference>
<keyword evidence="1" id="KW-0472">Membrane</keyword>
<comment type="caution">
    <text evidence="2">The sequence shown here is derived from an EMBL/GenBank/DDBJ whole genome shotgun (WGS) entry which is preliminary data.</text>
</comment>
<proteinExistence type="predicted"/>
<dbReference type="EMBL" id="BOOG01000084">
    <property type="protein sequence ID" value="GIH73336.1"/>
    <property type="molecule type" value="Genomic_DNA"/>
</dbReference>
<protein>
    <submittedName>
        <fullName evidence="2">Uncharacterized protein</fullName>
    </submittedName>
</protein>
<feature type="transmembrane region" description="Helical" evidence="1">
    <location>
        <begin position="30"/>
        <end position="53"/>
    </location>
</feature>
<evidence type="ECO:0000256" key="1">
    <source>
        <dbReference type="SAM" id="Phobius"/>
    </source>
</evidence>
<evidence type="ECO:0000313" key="3">
    <source>
        <dbReference type="Proteomes" id="UP000610966"/>
    </source>
</evidence>
<dbReference type="Proteomes" id="UP000610966">
    <property type="component" value="Unassembled WGS sequence"/>
</dbReference>